<feature type="compositionally biased region" description="Polar residues" evidence="1">
    <location>
        <begin position="234"/>
        <end position="246"/>
    </location>
</feature>
<dbReference type="AlphaFoldDB" id="A0A9Q1GMA3"/>
<evidence type="ECO:0000313" key="3">
    <source>
        <dbReference type="Proteomes" id="UP001153076"/>
    </source>
</evidence>
<evidence type="ECO:0000313" key="2">
    <source>
        <dbReference type="EMBL" id="KAJ8422069.1"/>
    </source>
</evidence>
<accession>A0A9Q1GMA3</accession>
<feature type="compositionally biased region" description="Polar residues" evidence="1">
    <location>
        <begin position="469"/>
        <end position="478"/>
    </location>
</feature>
<dbReference type="EMBL" id="JAKOGI010002401">
    <property type="protein sequence ID" value="KAJ8422069.1"/>
    <property type="molecule type" value="Genomic_DNA"/>
</dbReference>
<name>A0A9Q1GMA3_9CARY</name>
<evidence type="ECO:0000256" key="1">
    <source>
        <dbReference type="SAM" id="MobiDB-lite"/>
    </source>
</evidence>
<keyword evidence="3" id="KW-1185">Reference proteome</keyword>
<feature type="region of interest" description="Disordered" evidence="1">
    <location>
        <begin position="215"/>
        <end position="297"/>
    </location>
</feature>
<comment type="caution">
    <text evidence="2">The sequence shown here is derived from an EMBL/GenBank/DDBJ whole genome shotgun (WGS) entry which is preliminary data.</text>
</comment>
<feature type="compositionally biased region" description="Polar residues" evidence="1">
    <location>
        <begin position="274"/>
        <end position="285"/>
    </location>
</feature>
<feature type="compositionally biased region" description="Basic and acidic residues" evidence="1">
    <location>
        <begin position="424"/>
        <end position="436"/>
    </location>
</feature>
<feature type="compositionally biased region" description="Low complexity" evidence="1">
    <location>
        <begin position="448"/>
        <end position="468"/>
    </location>
</feature>
<sequence length="478" mass="53242">MDVEMEKYNCIDLFRDARATANKSGIEFPKYAGFRYHPPNKENQRWHLNIDDDWIRLTNFWEDVRSKCIPIYMYDLKKPSDNQKHIESLEKISATVAQSSPQIVTAESKKNVRMVSGVEDLTDSQTTRSLANSPAKLTPSSQLRPYESPPQPKSASLQKSCKSLAKPTSTSLPKPIAKASPPVQLKLKGKSSYYLPMRPSPSPYAKVDCTSLQSTLQSTPDCSPLQSTHDDHVQFTSYPSRPQTRSSLKKPDCTPLQSTPNPSKPDSKPKHSSRTLSKPNYNPSEPTAAPTKPHTRIDELLDFDVGSLYREPEWELEDNEWDDSREAEISIIGTYIEEGRAIVTCIDDNPASDDDSQDEDFVGDGEETGDVSNSEDVSLDEENGSSESRDDEQLEVEVECKTCNQLGHNAVTCGRLRDEHDRLLTKRKRIPTEGRVPKPRGRPKRQKLATLTPTPSTTATAQAGSSSQCNQVGASQAT</sequence>
<feature type="compositionally biased region" description="Basic residues" evidence="1">
    <location>
        <begin position="437"/>
        <end position="447"/>
    </location>
</feature>
<feature type="compositionally biased region" description="Polar residues" evidence="1">
    <location>
        <begin position="215"/>
        <end position="227"/>
    </location>
</feature>
<protein>
    <submittedName>
        <fullName evidence="2">Uncharacterized protein</fullName>
    </submittedName>
</protein>
<feature type="region of interest" description="Disordered" evidence="1">
    <location>
        <begin position="424"/>
        <end position="478"/>
    </location>
</feature>
<feature type="region of interest" description="Disordered" evidence="1">
    <location>
        <begin position="117"/>
        <end position="183"/>
    </location>
</feature>
<feature type="compositionally biased region" description="Polar residues" evidence="1">
    <location>
        <begin position="153"/>
        <end position="172"/>
    </location>
</feature>
<dbReference type="Proteomes" id="UP001153076">
    <property type="component" value="Unassembled WGS sequence"/>
</dbReference>
<proteinExistence type="predicted"/>
<reference evidence="2" key="1">
    <citation type="submission" date="2022-04" db="EMBL/GenBank/DDBJ databases">
        <title>Carnegiea gigantea Genome sequencing and assembly v2.</title>
        <authorList>
            <person name="Copetti D."/>
            <person name="Sanderson M.J."/>
            <person name="Burquez A."/>
            <person name="Wojciechowski M.F."/>
        </authorList>
    </citation>
    <scope>NUCLEOTIDE SEQUENCE</scope>
    <source>
        <strain evidence="2">SGP5-SGP5p</strain>
        <tissue evidence="2">Aerial part</tissue>
    </source>
</reference>
<feature type="compositionally biased region" description="Polar residues" evidence="1">
    <location>
        <begin position="123"/>
        <end position="132"/>
    </location>
</feature>
<feature type="compositionally biased region" description="Acidic residues" evidence="1">
    <location>
        <begin position="377"/>
        <end position="394"/>
    </location>
</feature>
<feature type="compositionally biased region" description="Acidic residues" evidence="1">
    <location>
        <begin position="350"/>
        <end position="369"/>
    </location>
</feature>
<feature type="region of interest" description="Disordered" evidence="1">
    <location>
        <begin position="346"/>
        <end position="394"/>
    </location>
</feature>
<organism evidence="2 3">
    <name type="scientific">Carnegiea gigantea</name>
    <dbReference type="NCBI Taxonomy" id="171969"/>
    <lineage>
        <taxon>Eukaryota</taxon>
        <taxon>Viridiplantae</taxon>
        <taxon>Streptophyta</taxon>
        <taxon>Embryophyta</taxon>
        <taxon>Tracheophyta</taxon>
        <taxon>Spermatophyta</taxon>
        <taxon>Magnoliopsida</taxon>
        <taxon>eudicotyledons</taxon>
        <taxon>Gunneridae</taxon>
        <taxon>Pentapetalae</taxon>
        <taxon>Caryophyllales</taxon>
        <taxon>Cactineae</taxon>
        <taxon>Cactaceae</taxon>
        <taxon>Cactoideae</taxon>
        <taxon>Echinocereeae</taxon>
        <taxon>Carnegiea</taxon>
    </lineage>
</organism>
<gene>
    <name evidence="2" type="ORF">Cgig2_000319</name>
</gene>